<dbReference type="EMBL" id="ODYU01008317">
    <property type="protein sequence ID" value="SOQ51801.1"/>
    <property type="molecule type" value="Genomic_DNA"/>
</dbReference>
<proteinExistence type="predicted"/>
<evidence type="ECO:0000256" key="1">
    <source>
        <dbReference type="SAM" id="SignalP"/>
    </source>
</evidence>
<sequence>MYQRILGTIAIILVIFRLIVEGTHDGIDSDNNYDAYDTYLVNPDS</sequence>
<name>A0A2H1WFG7_SPOFR</name>
<feature type="chain" id="PRO_5013877299" evidence="1">
    <location>
        <begin position="23"/>
        <end position="45"/>
    </location>
</feature>
<keyword evidence="1" id="KW-0732">Signal</keyword>
<accession>A0A2H1WFG7</accession>
<evidence type="ECO:0000313" key="2">
    <source>
        <dbReference type="EMBL" id="SOQ51801.1"/>
    </source>
</evidence>
<gene>
    <name evidence="2" type="ORF">SFRICE_012851</name>
</gene>
<protein>
    <submittedName>
        <fullName evidence="2">SFRICE_012851</fullName>
    </submittedName>
</protein>
<reference evidence="2" key="1">
    <citation type="submission" date="2016-07" db="EMBL/GenBank/DDBJ databases">
        <authorList>
            <person name="Bretaudeau A."/>
        </authorList>
    </citation>
    <scope>NUCLEOTIDE SEQUENCE</scope>
    <source>
        <strain evidence="2">Rice</strain>
        <tissue evidence="2">Whole body</tissue>
    </source>
</reference>
<organism evidence="2">
    <name type="scientific">Spodoptera frugiperda</name>
    <name type="common">Fall armyworm</name>
    <dbReference type="NCBI Taxonomy" id="7108"/>
    <lineage>
        <taxon>Eukaryota</taxon>
        <taxon>Metazoa</taxon>
        <taxon>Ecdysozoa</taxon>
        <taxon>Arthropoda</taxon>
        <taxon>Hexapoda</taxon>
        <taxon>Insecta</taxon>
        <taxon>Pterygota</taxon>
        <taxon>Neoptera</taxon>
        <taxon>Endopterygota</taxon>
        <taxon>Lepidoptera</taxon>
        <taxon>Glossata</taxon>
        <taxon>Ditrysia</taxon>
        <taxon>Noctuoidea</taxon>
        <taxon>Noctuidae</taxon>
        <taxon>Amphipyrinae</taxon>
        <taxon>Spodoptera</taxon>
    </lineage>
</organism>
<feature type="signal peptide" evidence="1">
    <location>
        <begin position="1"/>
        <end position="22"/>
    </location>
</feature>
<dbReference type="AlphaFoldDB" id="A0A2H1WFG7"/>